<name>A0A347UBP0_9BACT</name>
<evidence type="ECO:0000313" key="13">
    <source>
        <dbReference type="Proteomes" id="UP000290588"/>
    </source>
</evidence>
<dbReference type="Pfam" id="PF01478">
    <property type="entry name" value="Peptidase_A24"/>
    <property type="match status" value="1"/>
</dbReference>
<dbReference type="EC" id="2.1.1.-" evidence="10"/>
<evidence type="ECO:0000313" key="12">
    <source>
        <dbReference type="Proteomes" id="UP000262582"/>
    </source>
</evidence>
<feature type="transmembrane region" description="Helical" evidence="7">
    <location>
        <begin position="189"/>
        <end position="217"/>
    </location>
</feature>
<dbReference type="GO" id="GO:0005886">
    <property type="term" value="C:plasma membrane"/>
    <property type="evidence" value="ECO:0007669"/>
    <property type="project" value="UniProtKB-SubCell"/>
</dbReference>
<reference evidence="11 13" key="1">
    <citation type="submission" date="2017-09" db="EMBL/GenBank/DDBJ databases">
        <title>Genomics of the genus Arcobacter.</title>
        <authorList>
            <person name="Perez-Cataluna A."/>
            <person name="Figueras M.J."/>
            <person name="Salas-Masso N."/>
        </authorList>
    </citation>
    <scope>NUCLEOTIDE SEQUENCE [LARGE SCALE GENOMIC DNA]</scope>
    <source>
        <strain evidence="11 13">CECT 7837</strain>
    </source>
</reference>
<evidence type="ECO:0000256" key="4">
    <source>
        <dbReference type="ARBA" id="ARBA00022692"/>
    </source>
</evidence>
<dbReference type="AlphaFoldDB" id="A0A347UBP0"/>
<feature type="transmembrane region" description="Helical" evidence="7">
    <location>
        <begin position="72"/>
        <end position="91"/>
    </location>
</feature>
<dbReference type="EMBL" id="NXIG01000003">
    <property type="protein sequence ID" value="RXI32056.1"/>
    <property type="molecule type" value="Genomic_DNA"/>
</dbReference>
<dbReference type="GO" id="GO:0008168">
    <property type="term" value="F:methyltransferase activity"/>
    <property type="evidence" value="ECO:0007669"/>
    <property type="project" value="UniProtKB-KW"/>
</dbReference>
<reference evidence="10 12" key="2">
    <citation type="submission" date="2018-08" db="EMBL/GenBank/DDBJ databases">
        <title>Complete genome of the Arcobacter ellisii type strain LMG 26155.</title>
        <authorList>
            <person name="Miller W.G."/>
            <person name="Yee E."/>
            <person name="Bono J.L."/>
        </authorList>
    </citation>
    <scope>NUCLEOTIDE SEQUENCE [LARGE SCALE GENOMIC DNA]</scope>
    <source>
        <strain evidence="10 12">LMG 26155</strain>
    </source>
</reference>
<evidence type="ECO:0000313" key="10">
    <source>
        <dbReference type="EMBL" id="AXX96268.1"/>
    </source>
</evidence>
<gene>
    <name evidence="10" type="ORF">AELL_2664</name>
    <name evidence="11" type="ORF">CP962_03655</name>
</gene>
<dbReference type="KEGG" id="aell:AELL_2664"/>
<comment type="similarity">
    <text evidence="2">Belongs to the peptidase A24 family.</text>
</comment>
<dbReference type="InterPro" id="IPR010627">
    <property type="entry name" value="Prepilin_pept_A24_N"/>
</dbReference>
<dbReference type="InterPro" id="IPR050882">
    <property type="entry name" value="Prepilin_peptidase/N-MTase"/>
</dbReference>
<evidence type="ECO:0000259" key="9">
    <source>
        <dbReference type="Pfam" id="PF06750"/>
    </source>
</evidence>
<keyword evidence="10" id="KW-0489">Methyltransferase</keyword>
<feature type="transmembrane region" description="Helical" evidence="7">
    <location>
        <begin position="122"/>
        <end position="141"/>
    </location>
</feature>
<keyword evidence="12" id="KW-1185">Reference proteome</keyword>
<feature type="transmembrane region" description="Helical" evidence="7">
    <location>
        <begin position="6"/>
        <end position="25"/>
    </location>
</feature>
<feature type="transmembrane region" description="Helical" evidence="7">
    <location>
        <begin position="147"/>
        <end position="168"/>
    </location>
</feature>
<keyword evidence="6 7" id="KW-0472">Membrane</keyword>
<dbReference type="Proteomes" id="UP000262582">
    <property type="component" value="Chromosome"/>
</dbReference>
<proteinExistence type="inferred from homology"/>
<evidence type="ECO:0000256" key="1">
    <source>
        <dbReference type="ARBA" id="ARBA00004651"/>
    </source>
</evidence>
<sequence>MEVFSFIFGAFIGSFLNVLILKLPLNEPIFTKNRSKCPSCNHTIFWYHNIPLLSYLFLKAHCAYCGVKISSLYFIVELISAILTLFIFLKLGFSKEFFLMSLLVYVLIVLSFIDFKYKAVPDYLLLIVLVLSFFVTNFSIAEALKNAFLFSGAVVLLNFIVTFYIQNIKSKLLKDESLKTQVALGEGDIPIIAMIGVVLGSTGGILAIFLGAFFAIIPSIYSNLVKKDIQTPFIPYLVLGFLTEYFFKLETFIKVLY</sequence>
<keyword evidence="4 7" id="KW-0812">Transmembrane</keyword>
<feature type="transmembrane region" description="Helical" evidence="7">
    <location>
        <begin position="97"/>
        <end position="115"/>
    </location>
</feature>
<dbReference type="GO" id="GO:0032259">
    <property type="term" value="P:methylation"/>
    <property type="evidence" value="ECO:0007669"/>
    <property type="project" value="UniProtKB-KW"/>
</dbReference>
<dbReference type="EC" id="3.4.23.43" evidence="10"/>
<dbReference type="PANTHER" id="PTHR30487">
    <property type="entry name" value="TYPE 4 PREPILIN-LIKE PROTEINS LEADER PEPTIDE-PROCESSING ENZYME"/>
    <property type="match status" value="1"/>
</dbReference>
<evidence type="ECO:0000256" key="7">
    <source>
        <dbReference type="SAM" id="Phobius"/>
    </source>
</evidence>
<keyword evidence="3" id="KW-1003">Cell membrane</keyword>
<evidence type="ECO:0000256" key="2">
    <source>
        <dbReference type="ARBA" id="ARBA00005801"/>
    </source>
</evidence>
<dbReference type="OrthoDB" id="9789291at2"/>
<feature type="domain" description="Prepilin type IV endopeptidase peptidase" evidence="8">
    <location>
        <begin position="102"/>
        <end position="218"/>
    </location>
</feature>
<evidence type="ECO:0000256" key="3">
    <source>
        <dbReference type="ARBA" id="ARBA00022475"/>
    </source>
</evidence>
<keyword evidence="10" id="KW-0808">Transferase</keyword>
<evidence type="ECO:0000313" key="11">
    <source>
        <dbReference type="EMBL" id="RXI32056.1"/>
    </source>
</evidence>
<dbReference type="InterPro" id="IPR000045">
    <property type="entry name" value="Prepilin_IV_endopep_pep"/>
</dbReference>
<dbReference type="PANTHER" id="PTHR30487:SF0">
    <property type="entry name" value="PREPILIN LEADER PEPTIDASE_N-METHYLTRANSFERASE-RELATED"/>
    <property type="match status" value="1"/>
</dbReference>
<evidence type="ECO:0000256" key="6">
    <source>
        <dbReference type="ARBA" id="ARBA00023136"/>
    </source>
</evidence>
<evidence type="ECO:0000256" key="5">
    <source>
        <dbReference type="ARBA" id="ARBA00022989"/>
    </source>
</evidence>
<dbReference type="EMBL" id="CP032097">
    <property type="protein sequence ID" value="AXX96268.1"/>
    <property type="molecule type" value="Genomic_DNA"/>
</dbReference>
<feature type="domain" description="Prepilin peptidase A24 N-terminal" evidence="9">
    <location>
        <begin position="7"/>
        <end position="90"/>
    </location>
</feature>
<feature type="transmembrane region" description="Helical" evidence="7">
    <location>
        <begin position="229"/>
        <end position="247"/>
    </location>
</feature>
<keyword evidence="10" id="KW-0378">Hydrolase</keyword>
<keyword evidence="5 7" id="KW-1133">Transmembrane helix</keyword>
<dbReference type="Pfam" id="PF06750">
    <property type="entry name" value="A24_N_bact"/>
    <property type="match status" value="1"/>
</dbReference>
<dbReference type="Proteomes" id="UP000290588">
    <property type="component" value="Unassembled WGS sequence"/>
</dbReference>
<dbReference type="GO" id="GO:0004190">
    <property type="term" value="F:aspartic-type endopeptidase activity"/>
    <property type="evidence" value="ECO:0007669"/>
    <property type="project" value="UniProtKB-EC"/>
</dbReference>
<organism evidence="11 13">
    <name type="scientific">Arcobacter ellisii</name>
    <dbReference type="NCBI Taxonomy" id="913109"/>
    <lineage>
        <taxon>Bacteria</taxon>
        <taxon>Pseudomonadati</taxon>
        <taxon>Campylobacterota</taxon>
        <taxon>Epsilonproteobacteria</taxon>
        <taxon>Campylobacterales</taxon>
        <taxon>Arcobacteraceae</taxon>
        <taxon>Arcobacter</taxon>
    </lineage>
</organism>
<evidence type="ECO:0000259" key="8">
    <source>
        <dbReference type="Pfam" id="PF01478"/>
    </source>
</evidence>
<comment type="subcellular location">
    <subcellularLocation>
        <location evidence="1">Cell membrane</location>
        <topology evidence="1">Multi-pass membrane protein</topology>
    </subcellularLocation>
</comment>
<dbReference type="Gene3D" id="1.20.120.1220">
    <property type="match status" value="1"/>
</dbReference>
<accession>A0A347UBP0</accession>
<dbReference type="GO" id="GO:0006465">
    <property type="term" value="P:signal peptide processing"/>
    <property type="evidence" value="ECO:0007669"/>
    <property type="project" value="TreeGrafter"/>
</dbReference>
<protein>
    <submittedName>
        <fullName evidence="10">Peptidase A24 N-terminal domain-containing protein, putative prepilin signal peptidase</fullName>
        <ecNumber evidence="10">2.1.1.-</ecNumber>
        <ecNumber evidence="10">3.4.23.43</ecNumber>
    </submittedName>
    <submittedName>
        <fullName evidence="11">Prepilin peptidase</fullName>
    </submittedName>
</protein>